<organism evidence="3 4">
    <name type="scientific">Puccinia coronata f. sp. avenae</name>
    <dbReference type="NCBI Taxonomy" id="200324"/>
    <lineage>
        <taxon>Eukaryota</taxon>
        <taxon>Fungi</taxon>
        <taxon>Dikarya</taxon>
        <taxon>Basidiomycota</taxon>
        <taxon>Pucciniomycotina</taxon>
        <taxon>Pucciniomycetes</taxon>
        <taxon>Pucciniales</taxon>
        <taxon>Pucciniaceae</taxon>
        <taxon>Puccinia</taxon>
    </lineage>
</organism>
<dbReference type="Pfam" id="PF20515">
    <property type="entry name" value="2OG-FeII_Oxy_6"/>
    <property type="match status" value="1"/>
</dbReference>
<reference evidence="3 4" key="1">
    <citation type="submission" date="2017-11" db="EMBL/GenBank/DDBJ databases">
        <title>De novo assembly and phasing of dikaryotic genomes from two isolates of Puccinia coronata f. sp. avenae, the causal agent of oat crown rust.</title>
        <authorList>
            <person name="Miller M.E."/>
            <person name="Zhang Y."/>
            <person name="Omidvar V."/>
            <person name="Sperschneider J."/>
            <person name="Schwessinger B."/>
            <person name="Raley C."/>
            <person name="Palmer J.M."/>
            <person name="Garnica D."/>
            <person name="Upadhyaya N."/>
            <person name="Rathjen J."/>
            <person name="Taylor J.M."/>
            <person name="Park R.F."/>
            <person name="Dodds P.N."/>
            <person name="Hirsch C.D."/>
            <person name="Kianian S.F."/>
            <person name="Figueroa M."/>
        </authorList>
    </citation>
    <scope>NUCLEOTIDE SEQUENCE [LARGE SCALE GENOMIC DNA]</scope>
    <source>
        <strain evidence="3">12NC29</strain>
    </source>
</reference>
<proteinExistence type="predicted"/>
<feature type="domain" description="Tet-like 2OG-Fe(II) oxygenase" evidence="2">
    <location>
        <begin position="312"/>
        <end position="525"/>
    </location>
</feature>
<dbReference type="AlphaFoldDB" id="A0A2N5U360"/>
<dbReference type="Proteomes" id="UP000235388">
    <property type="component" value="Unassembled WGS sequence"/>
</dbReference>
<gene>
    <name evidence="3" type="ORF">PCANC_19915</name>
</gene>
<dbReference type="InterPro" id="IPR046798">
    <property type="entry name" value="2OG-FeII_Oxy_6"/>
</dbReference>
<protein>
    <recommendedName>
        <fullName evidence="2">Tet-like 2OG-Fe(II) oxygenase domain-containing protein</fullName>
    </recommendedName>
</protein>
<evidence type="ECO:0000259" key="2">
    <source>
        <dbReference type="Pfam" id="PF20515"/>
    </source>
</evidence>
<feature type="region of interest" description="Disordered" evidence="1">
    <location>
        <begin position="92"/>
        <end position="113"/>
    </location>
</feature>
<name>A0A2N5U360_9BASI</name>
<feature type="compositionally biased region" description="Basic residues" evidence="1">
    <location>
        <begin position="104"/>
        <end position="113"/>
    </location>
</feature>
<comment type="caution">
    <text evidence="3">The sequence shown here is derived from an EMBL/GenBank/DDBJ whole genome shotgun (WGS) entry which is preliminary data.</text>
</comment>
<accession>A0A2N5U360</accession>
<evidence type="ECO:0000313" key="3">
    <source>
        <dbReference type="EMBL" id="PLW32172.1"/>
    </source>
</evidence>
<keyword evidence="4" id="KW-1185">Reference proteome</keyword>
<dbReference type="OrthoDB" id="2505591at2759"/>
<evidence type="ECO:0000256" key="1">
    <source>
        <dbReference type="SAM" id="MobiDB-lite"/>
    </source>
</evidence>
<evidence type="ECO:0000313" key="4">
    <source>
        <dbReference type="Proteomes" id="UP000235388"/>
    </source>
</evidence>
<dbReference type="EMBL" id="PGCJ01000329">
    <property type="protein sequence ID" value="PLW32172.1"/>
    <property type="molecule type" value="Genomic_DNA"/>
</dbReference>
<sequence length="583" mass="64649">MRNRKKLWNSGKLPVPGCTSLRASLRTLLRASCDHLGATGRGSFCAQRADLRTSCDHVGATDCELLHRINPTPQAFCQNHMVFLQMDGINQLDNSNQPATHPPRIPRKRKRPQKNINRWAACRQKAAAPFAASAQPNPLIPPPELAAALVIQENGTAADLPSQANGLAAEPVVREKGTAADLTSPENGLASALVVRDNNTAANLTSPENGLASALVVRDNDTAADLASQANGLATGPIDHSPAAQADTKAVYFYWVSHWRQVDPFPAEMKTSAATLRNHYARLSHGTCVIAHRGQEAFCKVQFVPFKSMSSTEVTGWEKLVCHFLNRTQYIAEVKNNGPQLGGCMFADGWRKCFKQGEAFGRYCCVGKLREMMRLTNYDPENKAAEIKDATNFIACQLEHLAPGVLAELQRTLIKNRLPSMAHMEYPTPYDDLDFASFMTFTLYNFYNKPHANGDENWWTLVCWIPIFNPRNSSETNPILADDGFDMWGGEFTFRKSQVYLDLNEVLGVTICVFESNSHEHQTLYGESPSNKYTRLGFSCQMSETMTEAVVKCLKKDHTKPAVAGQAKQIENAQKEVTKKKKK</sequence>